<dbReference type="RefSeq" id="WP_089758102.1">
    <property type="nucleotide sequence ID" value="NZ_BKAT01000012.1"/>
</dbReference>
<dbReference type="Proteomes" id="UP000199656">
    <property type="component" value="Unassembled WGS sequence"/>
</dbReference>
<sequence length="102" mass="11655">MKEKIFEDLVAFLHEQSGAFDVPITLNTSIENDLGITGEDGEELIVNFSKRYNINIDNFYFMKYFNPEPFISRIPDEVKILTVNHLMKAIAVGRLADDVIDS</sequence>
<dbReference type="SUPFAM" id="SSF47336">
    <property type="entry name" value="ACP-like"/>
    <property type="match status" value="1"/>
</dbReference>
<accession>A0A1H3XFC0</accession>
<dbReference type="InterPro" id="IPR036736">
    <property type="entry name" value="ACP-like_sf"/>
</dbReference>
<name>A0A1H3XFC0_9BACT</name>
<proteinExistence type="predicted"/>
<dbReference type="Pfam" id="PF07377">
    <property type="entry name" value="DUF1493"/>
    <property type="match status" value="1"/>
</dbReference>
<dbReference type="STRING" id="408074.SAMN05660909_00395"/>
<evidence type="ECO:0000313" key="1">
    <source>
        <dbReference type="EMBL" id="SDZ97302.1"/>
    </source>
</evidence>
<keyword evidence="2" id="KW-1185">Reference proteome</keyword>
<dbReference type="OrthoDB" id="1367059at2"/>
<evidence type="ECO:0000313" key="2">
    <source>
        <dbReference type="Proteomes" id="UP000199656"/>
    </source>
</evidence>
<protein>
    <submittedName>
        <fullName evidence="1">Acyl carrier protein</fullName>
    </submittedName>
</protein>
<gene>
    <name evidence="1" type="ORF">SAMN05660909_00395</name>
</gene>
<organism evidence="1 2">
    <name type="scientific">Chitinophaga terrae</name>
    <name type="common">ex Kim and Jung 2007</name>
    <dbReference type="NCBI Taxonomy" id="408074"/>
    <lineage>
        <taxon>Bacteria</taxon>
        <taxon>Pseudomonadati</taxon>
        <taxon>Bacteroidota</taxon>
        <taxon>Chitinophagia</taxon>
        <taxon>Chitinophagales</taxon>
        <taxon>Chitinophagaceae</taxon>
        <taxon>Chitinophaga</taxon>
    </lineage>
</organism>
<dbReference type="Gene3D" id="1.10.1200.10">
    <property type="entry name" value="ACP-like"/>
    <property type="match status" value="1"/>
</dbReference>
<dbReference type="EMBL" id="FNRL01000001">
    <property type="protein sequence ID" value="SDZ97302.1"/>
    <property type="molecule type" value="Genomic_DNA"/>
</dbReference>
<dbReference type="AlphaFoldDB" id="A0A1H3XFC0"/>
<reference evidence="2" key="1">
    <citation type="submission" date="2016-10" db="EMBL/GenBank/DDBJ databases">
        <authorList>
            <person name="Varghese N."/>
            <person name="Submissions S."/>
        </authorList>
    </citation>
    <scope>NUCLEOTIDE SEQUENCE [LARGE SCALE GENOMIC DNA]</scope>
    <source>
        <strain evidence="2">DSM 23920</strain>
    </source>
</reference>
<dbReference type="InterPro" id="IPR010862">
    <property type="entry name" value="DUF1493"/>
</dbReference>